<dbReference type="Gene3D" id="2.60.120.380">
    <property type="match status" value="1"/>
</dbReference>
<keyword evidence="4" id="KW-0378">Hydrolase</keyword>
<gene>
    <name evidence="11" type="ORF">APQ14_15000</name>
</gene>
<dbReference type="InterPro" id="IPR035986">
    <property type="entry name" value="PKD_dom_sf"/>
</dbReference>
<evidence type="ECO:0000256" key="1">
    <source>
        <dbReference type="ARBA" id="ARBA00009388"/>
    </source>
</evidence>
<feature type="signal peptide" evidence="9">
    <location>
        <begin position="1"/>
        <end position="22"/>
    </location>
</feature>
<dbReference type="Gene3D" id="3.10.170.10">
    <property type="match status" value="1"/>
</dbReference>
<dbReference type="OrthoDB" id="5378341at2"/>
<feature type="chain" id="PRO_5007133809" evidence="9">
    <location>
        <begin position="23"/>
        <end position="794"/>
    </location>
</feature>
<keyword evidence="2" id="KW-0645">Protease</keyword>
<reference evidence="11 12" key="1">
    <citation type="submission" date="2015-11" db="EMBL/GenBank/DDBJ databases">
        <title>Draft WGS of Vibrio toranzoniae.</title>
        <authorList>
            <person name="Lasa A."/>
            <person name="Romalde J.L."/>
        </authorList>
    </citation>
    <scope>NUCLEOTIDE SEQUENCE [LARGE SCALE GENOMIC DNA]</scope>
    <source>
        <strain evidence="11 12">Vb 10.8</strain>
    </source>
</reference>
<evidence type="ECO:0000313" key="11">
    <source>
        <dbReference type="EMBL" id="KWT99661.1"/>
    </source>
</evidence>
<dbReference type="InterPro" id="IPR050728">
    <property type="entry name" value="Zinc_Metalloprotease_M4"/>
</dbReference>
<dbReference type="PRINTS" id="PR00730">
    <property type="entry name" value="THERMOLYSIN"/>
</dbReference>
<evidence type="ECO:0000256" key="9">
    <source>
        <dbReference type="SAM" id="SignalP"/>
    </source>
</evidence>
<feature type="active site" evidence="8">
    <location>
        <position position="353"/>
    </location>
</feature>
<keyword evidence="3" id="KW-0479">Metal-binding</keyword>
<dbReference type="AlphaFoldDB" id="A0A109D6K2"/>
<keyword evidence="9" id="KW-0732">Signal</keyword>
<evidence type="ECO:0000256" key="2">
    <source>
        <dbReference type="ARBA" id="ARBA00022670"/>
    </source>
</evidence>
<keyword evidence="5" id="KW-0862">Zinc</keyword>
<dbReference type="RefSeq" id="WP_060469180.1">
    <property type="nucleotide sequence ID" value="NZ_AP025515.1"/>
</dbReference>
<dbReference type="CDD" id="cd00146">
    <property type="entry name" value="PKD"/>
    <property type="match status" value="1"/>
</dbReference>
<dbReference type="GO" id="GO:0046872">
    <property type="term" value="F:metal ion binding"/>
    <property type="evidence" value="ECO:0007669"/>
    <property type="project" value="UniProtKB-KW"/>
</dbReference>
<feature type="domain" description="PKD" evidence="10">
    <location>
        <begin position="625"/>
        <end position="712"/>
    </location>
</feature>
<dbReference type="GeneID" id="300180747"/>
<comment type="similarity">
    <text evidence="1">Belongs to the peptidase M4 family.</text>
</comment>
<evidence type="ECO:0000313" key="12">
    <source>
        <dbReference type="Proteomes" id="UP000057389"/>
    </source>
</evidence>
<name>A0A109D6K2_9VIBR</name>
<sequence length="794" mass="87538">MKIRKRLVAVAIASAMSLSVHANESVKIDQPINFTNFSGLNAQLGVSNASNFKMVKEVSLKKRGTYKVKIQQNIWGTPVWGHYLNATQSVKGGALKSVQGLYLRTTTLERSFVKPSINSSQAVALASKDLKTQGLTSQFLDNVQHELFIYQGASTQRSGKQGIGTQGADKTRLVYVVSYLVEGSEHPTRPFTMLDAHTGEVIDRWEGIAHAQVGTGPGGNEKTGMYEYGTDYHYLDVLENGTECVMESENVVTVDLNGATDGDTTYRYECPRNEHKTVNGAFSPLNDAHYFGNIVFDMYKNWFDTAPLSFKLMMRVHYGSNYENAFWDGKAMTFGDGESFFYPLVSLDVSAHEVSHGFTEQNSGLVYANQSGGMNEAFSDMAGEAAEYYMKGTNDWMVGRDIFKEEGALRYMDDPSRDGSSINNASEYYDGLNVHYSSGVFNKAFYHLATTQGWDTKKAFELFVLANQIYWSENSDFWQGACGVKNSATDLGYSADDVVAAFNLVGVSPCGEPPLPPEPEYQNLINGQAQTVTGETGSKTYFDIEVPEGLDKLTIDLAVSTGDPDMYVGLDYAPSSQENICKSETVTDEVCVIESPVAGRYTINVLGYSDYADANLKASYEAGNANVPPISSFEHTIVGKEVELRSTSSDSDGQIVSYQWNLGDGNTQTGEVTRYTYAEAGDYVVTLFVTDDAGVTTSTSKSINIESSSNDAFPLKLKFGNKNPNGKARVKLAWDYDTNDYFVIKRNGKNVGATDYNLYVDKFRHNGTIDVEYQVCTSSDICSETKHYRFIKAQ</sequence>
<evidence type="ECO:0000256" key="8">
    <source>
        <dbReference type="PIRSR" id="PIRSR623612-1"/>
    </source>
</evidence>
<evidence type="ECO:0000256" key="7">
    <source>
        <dbReference type="ARBA" id="ARBA00023145"/>
    </source>
</evidence>
<dbReference type="InterPro" id="IPR022409">
    <property type="entry name" value="PKD/Chitinase_dom"/>
</dbReference>
<dbReference type="CDD" id="cd09597">
    <property type="entry name" value="M4_TLP"/>
    <property type="match status" value="1"/>
</dbReference>
<dbReference type="Gene3D" id="3.10.450.490">
    <property type="match status" value="1"/>
</dbReference>
<dbReference type="SMART" id="SM00089">
    <property type="entry name" value="PKD"/>
    <property type="match status" value="1"/>
</dbReference>
<dbReference type="InterPro" id="IPR013856">
    <property type="entry name" value="Peptidase_M4_domain"/>
</dbReference>
<evidence type="ECO:0000256" key="5">
    <source>
        <dbReference type="ARBA" id="ARBA00022833"/>
    </source>
</evidence>
<dbReference type="InterPro" id="IPR023612">
    <property type="entry name" value="Peptidase_M4"/>
</dbReference>
<dbReference type="Proteomes" id="UP000057389">
    <property type="component" value="Unassembled WGS sequence"/>
</dbReference>
<dbReference type="EMBL" id="LMXU01000032">
    <property type="protein sequence ID" value="KWT99661.1"/>
    <property type="molecule type" value="Genomic_DNA"/>
</dbReference>
<dbReference type="Gene3D" id="2.60.40.10">
    <property type="entry name" value="Immunoglobulins"/>
    <property type="match status" value="1"/>
</dbReference>
<dbReference type="PANTHER" id="PTHR33794">
    <property type="entry name" value="BACILLOLYSIN"/>
    <property type="match status" value="1"/>
</dbReference>
<dbReference type="InterPro" id="IPR001570">
    <property type="entry name" value="Peptidase_M4_C_domain"/>
</dbReference>
<dbReference type="PANTHER" id="PTHR33794:SF1">
    <property type="entry name" value="BACILLOLYSIN"/>
    <property type="match status" value="1"/>
</dbReference>
<dbReference type="InterPro" id="IPR013783">
    <property type="entry name" value="Ig-like_fold"/>
</dbReference>
<dbReference type="Pfam" id="PF18911">
    <property type="entry name" value="PKD_4"/>
    <property type="match status" value="1"/>
</dbReference>
<comment type="caution">
    <text evidence="11">The sequence shown here is derived from an EMBL/GenBank/DDBJ whole genome shotgun (WGS) entry which is preliminary data.</text>
</comment>
<dbReference type="Pfam" id="PF02868">
    <property type="entry name" value="Peptidase_M4_C"/>
    <property type="match status" value="1"/>
</dbReference>
<evidence type="ECO:0000256" key="3">
    <source>
        <dbReference type="ARBA" id="ARBA00022723"/>
    </source>
</evidence>
<dbReference type="SUPFAM" id="SSF55486">
    <property type="entry name" value="Metalloproteases ('zincins'), catalytic domain"/>
    <property type="match status" value="1"/>
</dbReference>
<evidence type="ECO:0000259" key="10">
    <source>
        <dbReference type="PROSITE" id="PS50093"/>
    </source>
</evidence>
<dbReference type="GO" id="GO:0006508">
    <property type="term" value="P:proteolysis"/>
    <property type="evidence" value="ECO:0007669"/>
    <property type="project" value="UniProtKB-KW"/>
</dbReference>
<dbReference type="PROSITE" id="PS50093">
    <property type="entry name" value="PKD"/>
    <property type="match status" value="1"/>
</dbReference>
<dbReference type="GO" id="GO:0004222">
    <property type="term" value="F:metalloendopeptidase activity"/>
    <property type="evidence" value="ECO:0007669"/>
    <property type="project" value="InterPro"/>
</dbReference>
<keyword evidence="7" id="KW-0865">Zymogen</keyword>
<dbReference type="Pfam" id="PF01447">
    <property type="entry name" value="Peptidase_M4"/>
    <property type="match status" value="1"/>
</dbReference>
<dbReference type="Gene3D" id="1.10.390.10">
    <property type="entry name" value="Neutral Protease Domain 2"/>
    <property type="match status" value="1"/>
</dbReference>
<keyword evidence="12" id="KW-1185">Reference proteome</keyword>
<dbReference type="InterPro" id="IPR027268">
    <property type="entry name" value="Peptidase_M4/M1_CTD_sf"/>
</dbReference>
<proteinExistence type="inferred from homology"/>
<evidence type="ECO:0000256" key="6">
    <source>
        <dbReference type="ARBA" id="ARBA00023049"/>
    </source>
</evidence>
<evidence type="ECO:0000256" key="4">
    <source>
        <dbReference type="ARBA" id="ARBA00022801"/>
    </source>
</evidence>
<keyword evidence="6" id="KW-0482">Metalloprotease</keyword>
<accession>A0A109D6K2</accession>
<dbReference type="InterPro" id="IPR000601">
    <property type="entry name" value="PKD_dom"/>
</dbReference>
<dbReference type="Gene3D" id="3.10.450.40">
    <property type="match status" value="1"/>
</dbReference>
<feature type="active site" description="Proton donor" evidence="8">
    <location>
        <position position="435"/>
    </location>
</feature>
<dbReference type="SUPFAM" id="SSF49299">
    <property type="entry name" value="PKD domain"/>
    <property type="match status" value="1"/>
</dbReference>
<organism evidence="11 12">
    <name type="scientific">Vibrio toranzoniae</name>
    <dbReference type="NCBI Taxonomy" id="1194427"/>
    <lineage>
        <taxon>Bacteria</taxon>
        <taxon>Pseudomonadati</taxon>
        <taxon>Pseudomonadota</taxon>
        <taxon>Gammaproteobacteria</taxon>
        <taxon>Vibrionales</taxon>
        <taxon>Vibrionaceae</taxon>
        <taxon>Vibrio</taxon>
    </lineage>
</organism>
<protein>
    <submittedName>
        <fullName evidence="11">Peptidase M4</fullName>
    </submittedName>
</protein>